<keyword evidence="5 13" id="KW-0963">Cytoplasm</keyword>
<dbReference type="Gene3D" id="3.40.50.670">
    <property type="match status" value="2"/>
</dbReference>
<evidence type="ECO:0000256" key="7">
    <source>
        <dbReference type="ARBA" id="ARBA00022741"/>
    </source>
</evidence>
<dbReference type="GO" id="GO:0005737">
    <property type="term" value="C:cytoplasm"/>
    <property type="evidence" value="ECO:0007669"/>
    <property type="project" value="UniProtKB-SubCell"/>
</dbReference>
<dbReference type="InterPro" id="IPR006171">
    <property type="entry name" value="TOPRIM_dom"/>
</dbReference>
<dbReference type="SUPFAM" id="SSF54211">
    <property type="entry name" value="Ribosomal protein S5 domain 2-like"/>
    <property type="match status" value="1"/>
</dbReference>
<dbReference type="AlphaFoldDB" id="A0AAT9G3P0"/>
<dbReference type="Gene3D" id="3.30.230.10">
    <property type="match status" value="1"/>
</dbReference>
<dbReference type="PROSITE" id="PS00177">
    <property type="entry name" value="TOPOISOMERASE_II"/>
    <property type="match status" value="1"/>
</dbReference>
<feature type="site" description="Interaction with DNA" evidence="13">
    <location>
        <position position="452"/>
    </location>
</feature>
<accession>A0AAT9G3P0</accession>
<dbReference type="GO" id="GO:0006261">
    <property type="term" value="P:DNA-templated DNA replication"/>
    <property type="evidence" value="ECO:0007669"/>
    <property type="project" value="UniProtKB-UniRule"/>
</dbReference>
<dbReference type="Pfam" id="PF01751">
    <property type="entry name" value="Toprim"/>
    <property type="match status" value="1"/>
</dbReference>
<gene>
    <name evidence="13 15" type="primary">gyrB</name>
    <name evidence="15" type="ORF">ACHINZ_0030</name>
</gene>
<reference evidence="15" key="2">
    <citation type="submission" date="2023-10" db="EMBL/GenBank/DDBJ databases">
        <authorList>
            <person name="Koga R."/>
            <person name="Fukatsu T."/>
        </authorList>
    </citation>
    <scope>NUCLEOTIDE SEQUENCE</scope>
    <source>
        <strain evidence="15">Kw-01</strain>
    </source>
</reference>
<feature type="binding site" evidence="13">
    <location>
        <position position="498"/>
    </location>
    <ligand>
        <name>Mg(2+)</name>
        <dbReference type="ChEBI" id="CHEBI:18420"/>
        <label>1</label>
        <note>catalytic</note>
    </ligand>
</feature>
<dbReference type="GO" id="GO:0006265">
    <property type="term" value="P:DNA topological change"/>
    <property type="evidence" value="ECO:0007669"/>
    <property type="project" value="UniProtKB-UniRule"/>
</dbReference>
<name>A0AAT9G3P0_9ENTR</name>
<comment type="similarity">
    <text evidence="2 13">Belongs to the type II topoisomerase GyrB family.</text>
</comment>
<dbReference type="InterPro" id="IPR041423">
    <property type="entry name" value="GyrB_insert"/>
</dbReference>
<dbReference type="InterPro" id="IPR013506">
    <property type="entry name" value="Topo_IIA_bsu_dom2"/>
</dbReference>
<evidence type="ECO:0000259" key="14">
    <source>
        <dbReference type="PROSITE" id="PS50880"/>
    </source>
</evidence>
<keyword evidence="12 13" id="KW-0413">Isomerase</keyword>
<evidence type="ECO:0000256" key="3">
    <source>
        <dbReference type="ARBA" id="ARBA00012895"/>
    </source>
</evidence>
<dbReference type="FunFam" id="3.30.565.10:FF:000002">
    <property type="entry name" value="DNA gyrase subunit B"/>
    <property type="match status" value="1"/>
</dbReference>
<dbReference type="Pfam" id="PF00986">
    <property type="entry name" value="DNA_gyraseB_C"/>
    <property type="match status" value="1"/>
</dbReference>
<evidence type="ECO:0000256" key="12">
    <source>
        <dbReference type="ARBA" id="ARBA00023235"/>
    </source>
</evidence>
<dbReference type="InterPro" id="IPR014721">
    <property type="entry name" value="Ribsml_uS5_D2-typ_fold_subgr"/>
</dbReference>
<evidence type="ECO:0000256" key="1">
    <source>
        <dbReference type="ARBA" id="ARBA00000185"/>
    </source>
</evidence>
<evidence type="ECO:0000256" key="4">
    <source>
        <dbReference type="ARBA" id="ARBA00019166"/>
    </source>
</evidence>
<comment type="cofactor">
    <cofactor evidence="13">
        <name>Mg(2+)</name>
        <dbReference type="ChEBI" id="CHEBI:18420"/>
    </cofactor>
    <cofactor evidence="13">
        <name>Mn(2+)</name>
        <dbReference type="ChEBI" id="CHEBI:29035"/>
    </cofactor>
    <cofactor evidence="13">
        <name>Ca(2+)</name>
        <dbReference type="ChEBI" id="CHEBI:29108"/>
    </cofactor>
    <text evidence="13">Binds two Mg(2+) per subunit. The magnesium ions form salt bridges with both the protein and the DNA. Can also accept other divalent metal cations, such as Mn(2+) or Ca(2+).</text>
</comment>
<feature type="binding site" evidence="13">
    <location>
        <position position="424"/>
    </location>
    <ligand>
        <name>Mg(2+)</name>
        <dbReference type="ChEBI" id="CHEBI:18420"/>
        <label>1</label>
        <note>catalytic</note>
    </ligand>
</feature>
<dbReference type="InterPro" id="IPR013760">
    <property type="entry name" value="Topo_IIA-like_dom_sf"/>
</dbReference>
<evidence type="ECO:0000256" key="8">
    <source>
        <dbReference type="ARBA" id="ARBA00022840"/>
    </source>
</evidence>
<dbReference type="SMART" id="SM00433">
    <property type="entry name" value="TOP2c"/>
    <property type="match status" value="1"/>
</dbReference>
<keyword evidence="9 13" id="KW-0460">Magnesium</keyword>
<keyword evidence="8 13" id="KW-0067">ATP-binding</keyword>
<dbReference type="InterPro" id="IPR002288">
    <property type="entry name" value="DNA_gyrase_B_C"/>
</dbReference>
<comment type="subcellular location">
    <subcellularLocation>
        <location evidence="13">Cytoplasm</location>
    </subcellularLocation>
</comment>
<evidence type="ECO:0000256" key="9">
    <source>
        <dbReference type="ARBA" id="ARBA00022842"/>
    </source>
</evidence>
<dbReference type="PRINTS" id="PR00418">
    <property type="entry name" value="TPI2FAMILY"/>
</dbReference>
<proteinExistence type="inferred from homology"/>
<dbReference type="EMBL" id="AP028961">
    <property type="protein sequence ID" value="BET44333.1"/>
    <property type="molecule type" value="Genomic_DNA"/>
</dbReference>
<keyword evidence="11" id="KW-0238">DNA-binding</keyword>
<comment type="subunit">
    <text evidence="13">Heterotetramer, composed of two GyrA and two GyrB chains. In the heterotetramer, GyrA contains the active site tyrosine that forms a transient covalent intermediate with DNA, while GyrB binds cofactors and catalyzes ATP hydrolysis.</text>
</comment>
<evidence type="ECO:0000256" key="2">
    <source>
        <dbReference type="ARBA" id="ARBA00010708"/>
    </source>
</evidence>
<evidence type="ECO:0000256" key="13">
    <source>
        <dbReference type="HAMAP-Rule" id="MF_01898"/>
    </source>
</evidence>
<dbReference type="NCBIfam" id="NF004189">
    <property type="entry name" value="PRK05644.1"/>
    <property type="match status" value="1"/>
</dbReference>
<dbReference type="Gene3D" id="3.30.565.10">
    <property type="entry name" value="Histidine kinase-like ATPase, C-terminal domain"/>
    <property type="match status" value="1"/>
</dbReference>
<evidence type="ECO:0000256" key="5">
    <source>
        <dbReference type="ARBA" id="ARBA00022490"/>
    </source>
</evidence>
<dbReference type="HAMAP" id="MF_01898">
    <property type="entry name" value="GyrB"/>
    <property type="match status" value="1"/>
</dbReference>
<dbReference type="FunFam" id="3.40.50.670:FF:000001">
    <property type="entry name" value="DNA topoisomerase 2"/>
    <property type="match status" value="1"/>
</dbReference>
<dbReference type="GO" id="GO:0003677">
    <property type="term" value="F:DNA binding"/>
    <property type="evidence" value="ECO:0007669"/>
    <property type="project" value="UniProtKB-KW"/>
</dbReference>
<evidence type="ECO:0000313" key="15">
    <source>
        <dbReference type="EMBL" id="BET44333.1"/>
    </source>
</evidence>
<dbReference type="GO" id="GO:0046872">
    <property type="term" value="F:metal ion binding"/>
    <property type="evidence" value="ECO:0007669"/>
    <property type="project" value="UniProtKB-KW"/>
</dbReference>
<dbReference type="SUPFAM" id="SSF56719">
    <property type="entry name" value="Type II DNA topoisomerase"/>
    <property type="match status" value="1"/>
</dbReference>
<keyword evidence="6 13" id="KW-0479">Metal-binding</keyword>
<dbReference type="InterPro" id="IPR049353">
    <property type="entry name" value="GyrB_hook"/>
</dbReference>
<keyword evidence="10 13" id="KW-0799">Topoisomerase</keyword>
<dbReference type="InterPro" id="IPR036890">
    <property type="entry name" value="HATPase_C_sf"/>
</dbReference>
<protein>
    <recommendedName>
        <fullName evidence="4 13">DNA gyrase subunit B</fullName>
        <ecNumber evidence="3 13">5.6.2.2</ecNumber>
    </recommendedName>
</protein>
<evidence type="ECO:0000256" key="10">
    <source>
        <dbReference type="ARBA" id="ARBA00023029"/>
    </source>
</evidence>
<feature type="domain" description="Toprim" evidence="14">
    <location>
        <begin position="418"/>
        <end position="533"/>
    </location>
</feature>
<dbReference type="InterPro" id="IPR000565">
    <property type="entry name" value="Topo_IIA_B"/>
</dbReference>
<organism evidence="15">
    <name type="scientific">Candidatus Aschnera chinzeii</name>
    <dbReference type="NCBI Taxonomy" id="1485666"/>
    <lineage>
        <taxon>Bacteria</taxon>
        <taxon>Pseudomonadati</taxon>
        <taxon>Pseudomonadota</taxon>
        <taxon>Gammaproteobacteria</taxon>
        <taxon>Enterobacterales</taxon>
        <taxon>Enterobacteriaceae</taxon>
        <taxon>Candidatus Aschnera</taxon>
    </lineage>
</organism>
<dbReference type="PRINTS" id="PR01159">
    <property type="entry name" value="DNAGYRASEB"/>
</dbReference>
<dbReference type="InterPro" id="IPR034160">
    <property type="entry name" value="TOPRIM_GyrB"/>
</dbReference>
<dbReference type="Pfam" id="PF18053">
    <property type="entry name" value="GyrB_insert"/>
    <property type="match status" value="1"/>
</dbReference>
<feature type="binding site" evidence="13">
    <location>
        <position position="498"/>
    </location>
    <ligand>
        <name>Mg(2+)</name>
        <dbReference type="ChEBI" id="CHEBI:18420"/>
        <label>2</label>
    </ligand>
</feature>
<dbReference type="CDD" id="cd00822">
    <property type="entry name" value="TopoII_Trans_DNA_gyrase"/>
    <property type="match status" value="1"/>
</dbReference>
<dbReference type="SMART" id="SM00387">
    <property type="entry name" value="HATPase_c"/>
    <property type="match status" value="1"/>
</dbReference>
<dbReference type="InterPro" id="IPR018522">
    <property type="entry name" value="TopoIIA_CS"/>
</dbReference>
<dbReference type="InterPro" id="IPR001241">
    <property type="entry name" value="Topo_IIA"/>
</dbReference>
<sequence length="804" mass="92330">MSNTYNSSNIKILKGLEAVRKRSGMYIGDTNDGTGLHHMVFEVIDNSIDESLAGYCDNIIVTLYHDNSISILDNGRGIPTDLHEEGVSAAEVIMTNLHAGGKFDHNSYKISGGLHGVGISVVNALSEKLELIIYREGKIHKQTYISGTPQYPLKIIGKTDNHGTYIRFWPCLKTFHTVTQFQYNTLFKRMRELSFLNSNIRIHLIDKRNNKENIFHYTGGIRAFVKQLNYNKNPIHTNIFHFLSSKNNINIEIAMQWNDGFQENIFCFTNNIPQKDGGTHLAAFRTAITRTLNNYIDKLTTLFKKTKINIIGDDTREGIIGIISVKIPDPKFSSQTKDKLISSEVKVVIETLINEKLTEFLLENPNDAKIIVNKIIASARAREAARKLREITRRKGNIELTVLPGKLADCQERNPALSEIYLVEGDSAGGSVKQGRNRKNQAVLPLKGKILNVEKAPFDKIVSSEELITLINALGCGIGKNDYNISKLRYHNIIIMTDADIDGSHIRTLLLTFFYRQMPEIIQMGYVYIAQPPLYKIQKGKQEEYIKDDNAMHEYFTSVSLQNAILYTNNNQLTLKEDKLKKLVYNYQNIKNYLKNLEYIYPIHLLNAIIQAPILTSLILKNKIEIEKWINNLINNLKENKKHHHKYDYDIIKNNHHKIFELILSINVYGNNTTYKFDYNFIHSTDYNYLTKMHQLSKNFIKDGAYIKRGENIKYISSLEEGLNWLYEEARHGLTIQRYKGLGEMNPEQLWKTTMDPNTRHMMRVTIKDAISTDQLFNTLMGDAVEPRKNFITENALQAIHIDI</sequence>
<dbReference type="GO" id="GO:0003918">
    <property type="term" value="F:DNA topoisomerase type II (double strand cut, ATP-hydrolyzing) activity"/>
    <property type="evidence" value="ECO:0007669"/>
    <property type="project" value="UniProtKB-UniRule"/>
</dbReference>
<evidence type="ECO:0000256" key="6">
    <source>
        <dbReference type="ARBA" id="ARBA00022723"/>
    </source>
</evidence>
<feature type="site" description="Interaction with DNA" evidence="13">
    <location>
        <position position="449"/>
    </location>
</feature>
<dbReference type="InterPro" id="IPR011557">
    <property type="entry name" value="GyrB"/>
</dbReference>
<dbReference type="InterPro" id="IPR013759">
    <property type="entry name" value="Topo_IIA_B_C"/>
</dbReference>
<comment type="catalytic activity">
    <reaction evidence="1 13">
        <text>ATP-dependent breakage, passage and rejoining of double-stranded DNA.</text>
        <dbReference type="EC" id="5.6.2.2"/>
    </reaction>
</comment>
<evidence type="ECO:0000256" key="11">
    <source>
        <dbReference type="ARBA" id="ARBA00023125"/>
    </source>
</evidence>
<dbReference type="InterPro" id="IPR003594">
    <property type="entry name" value="HATPase_dom"/>
</dbReference>
<dbReference type="CDD" id="cd16928">
    <property type="entry name" value="HATPase_GyrB-like"/>
    <property type="match status" value="1"/>
</dbReference>
<dbReference type="FunFam" id="3.30.230.10:FF:000005">
    <property type="entry name" value="DNA gyrase subunit B"/>
    <property type="match status" value="1"/>
</dbReference>
<comment type="function">
    <text evidence="13">A type II topoisomerase that negatively supercoils closed circular double-stranded (ds) DNA in an ATP-dependent manner to modulate DNA topology and maintain chromosomes in an underwound state. Negative supercoiling favors strand separation, and DNA replication, transcription, recombination and repair, all of which involve strand separation. Also able to catalyze the interconversion of other topological isomers of dsDNA rings, including catenanes and knotted rings. Type II topoisomerases break and join 2 DNA strands simultaneously in an ATP-dependent manner.</text>
</comment>
<dbReference type="Pfam" id="PF02518">
    <property type="entry name" value="HATPase_c"/>
    <property type="match status" value="1"/>
</dbReference>
<dbReference type="GO" id="GO:0005524">
    <property type="term" value="F:ATP binding"/>
    <property type="evidence" value="ECO:0007669"/>
    <property type="project" value="UniProtKB-UniRule"/>
</dbReference>
<dbReference type="SUPFAM" id="SSF55874">
    <property type="entry name" value="ATPase domain of HSP90 chaperone/DNA topoisomerase II/histidine kinase"/>
    <property type="match status" value="1"/>
</dbReference>
<dbReference type="NCBIfam" id="NF011501">
    <property type="entry name" value="PRK14939.1"/>
    <property type="match status" value="1"/>
</dbReference>
<dbReference type="NCBIfam" id="TIGR01059">
    <property type="entry name" value="gyrB"/>
    <property type="match status" value="1"/>
</dbReference>
<keyword evidence="7 13" id="KW-0547">Nucleotide-binding</keyword>
<dbReference type="PROSITE" id="PS50880">
    <property type="entry name" value="TOPRIM"/>
    <property type="match status" value="1"/>
</dbReference>
<dbReference type="Pfam" id="PF21249">
    <property type="entry name" value="GyrB_hook"/>
    <property type="match status" value="1"/>
</dbReference>
<dbReference type="GO" id="GO:0005694">
    <property type="term" value="C:chromosome"/>
    <property type="evidence" value="ECO:0007669"/>
    <property type="project" value="InterPro"/>
</dbReference>
<dbReference type="InterPro" id="IPR020568">
    <property type="entry name" value="Ribosomal_Su5_D2-typ_SF"/>
</dbReference>
<dbReference type="PANTHER" id="PTHR45866:SF1">
    <property type="entry name" value="DNA GYRASE SUBUNIT B, MITOCHONDRIAL"/>
    <property type="match status" value="1"/>
</dbReference>
<feature type="binding site" evidence="13">
    <location>
        <position position="500"/>
    </location>
    <ligand>
        <name>Mg(2+)</name>
        <dbReference type="ChEBI" id="CHEBI:18420"/>
        <label>2</label>
    </ligand>
</feature>
<reference evidence="15" key="1">
    <citation type="journal article" date="2023" name="Front. Microbiol.">
        <title>Genome analysis of Candidatus Aschnera chinzeii, the bacterial endosymbiont of the blood-sucking bat fly Penicillidia jenynsii (Insecta: Diptera: Nycteribiidae).</title>
        <authorList>
            <person name="Koga R."/>
            <person name="Moriyama M."/>
            <person name="Nozaki T."/>
            <person name="Fukatsu T."/>
        </authorList>
    </citation>
    <scope>NUCLEOTIDE SEQUENCE</scope>
    <source>
        <strain evidence="15">Kw-01</strain>
    </source>
</reference>
<dbReference type="FunFam" id="3.40.50.670:FF:000004">
    <property type="entry name" value="DNA gyrase subunit B"/>
    <property type="match status" value="1"/>
</dbReference>
<dbReference type="PANTHER" id="PTHR45866">
    <property type="entry name" value="DNA GYRASE/TOPOISOMERASE SUBUNIT B"/>
    <property type="match status" value="1"/>
</dbReference>
<comment type="miscellaneous">
    <text evidence="13">Few gyrases are as efficient as E.coli at forming negative supercoils. Not all organisms have 2 type II topoisomerases; in organisms with a single type II topoisomerase this enzyme also has to decatenate newly replicated chromosomes.</text>
</comment>
<dbReference type="EC" id="5.6.2.2" evidence="3 13"/>
<dbReference type="Gene3D" id="3.10.20.690">
    <property type="match status" value="1"/>
</dbReference>
<dbReference type="CDD" id="cd03366">
    <property type="entry name" value="TOPRIM_TopoIIA_GyrB"/>
    <property type="match status" value="1"/>
</dbReference>
<dbReference type="Pfam" id="PF00204">
    <property type="entry name" value="DNA_gyraseB"/>
    <property type="match status" value="1"/>
</dbReference>